<evidence type="ECO:0008006" key="3">
    <source>
        <dbReference type="Google" id="ProtNLM"/>
    </source>
</evidence>
<protein>
    <recommendedName>
        <fullName evidence="3">PQQ-binding-like beta-propeller repeat protein</fullName>
    </recommendedName>
</protein>
<organism evidence="1 2">
    <name type="scientific">[Empedobacter] haloabium</name>
    <dbReference type="NCBI Taxonomy" id="592317"/>
    <lineage>
        <taxon>Bacteria</taxon>
        <taxon>Pseudomonadati</taxon>
        <taxon>Pseudomonadota</taxon>
        <taxon>Betaproteobacteria</taxon>
        <taxon>Burkholderiales</taxon>
        <taxon>Oxalobacteraceae</taxon>
        <taxon>Telluria group</taxon>
        <taxon>Telluria group incertae sedis</taxon>
    </lineage>
</organism>
<sequence length="122" mass="13411">MSEPPSASRKAPPHVDPVVHAGVRYEQDMRSGQHGGDQPGGYLVAVDPASGERLWMLKVYEVPTQADAPFQPGRYFRSMKLAADGTHLEIENEAGGRYLVDLTARRAEWVSGPDARRPAKSR</sequence>
<accession>A0ABZ1UFS8</accession>
<dbReference type="Proteomes" id="UP000321323">
    <property type="component" value="Chromosome"/>
</dbReference>
<keyword evidence="2" id="KW-1185">Reference proteome</keyword>
<evidence type="ECO:0000313" key="2">
    <source>
        <dbReference type="Proteomes" id="UP000321323"/>
    </source>
</evidence>
<dbReference type="EMBL" id="CP136508">
    <property type="protein sequence ID" value="WUR11054.1"/>
    <property type="molecule type" value="Genomic_DNA"/>
</dbReference>
<gene>
    <name evidence="1" type="ORF">E7V67_015140</name>
</gene>
<reference evidence="1 2" key="1">
    <citation type="journal article" date="2019" name="Int. J. Syst. Evol. Microbiol.">
        <title>The Draft Whole-Genome Sequence of the Antibiotic Producer Empedobacter haloabium ATCC 31962 Provides Indications for Its Taxonomic Reclassification.</title>
        <authorList>
            <person name="Miess H."/>
            <person name="Arlt P."/>
            <person name="Apel A.K."/>
            <person name="Weber T."/>
            <person name="Nieselt K."/>
            <person name="Hanssen F."/>
            <person name="Czemmel S."/>
            <person name="Nahnsen S."/>
            <person name="Gross H."/>
        </authorList>
    </citation>
    <scope>NUCLEOTIDE SEQUENCE [LARGE SCALE GENOMIC DNA]</scope>
    <source>
        <strain evidence="1 2">ATCC 31962</strain>
    </source>
</reference>
<name>A0ABZ1UFS8_9BURK</name>
<proteinExistence type="predicted"/>
<evidence type="ECO:0000313" key="1">
    <source>
        <dbReference type="EMBL" id="WUR11054.1"/>
    </source>
</evidence>